<evidence type="ECO:0000313" key="2">
    <source>
        <dbReference type="Proteomes" id="UP000078397"/>
    </source>
</evidence>
<dbReference type="Proteomes" id="UP000078397">
    <property type="component" value="Unassembled WGS sequence"/>
</dbReference>
<dbReference type="AlphaFoldDB" id="A0A179FBS5"/>
<dbReference type="RefSeq" id="XP_018140595.1">
    <property type="nucleotide sequence ID" value="XM_018294167.1"/>
</dbReference>
<keyword evidence="2" id="KW-1185">Reference proteome</keyword>
<dbReference type="EMBL" id="LSBJ02000006">
    <property type="protein sequence ID" value="OAQ63015.1"/>
    <property type="molecule type" value="Genomic_DNA"/>
</dbReference>
<reference evidence="1 2" key="1">
    <citation type="journal article" date="2016" name="PLoS Pathog.">
        <title>Biosynthesis of antibiotic leucinostatins in bio-control fungus Purpureocillium lilacinum and their inhibition on phytophthora revealed by genome mining.</title>
        <authorList>
            <person name="Wang G."/>
            <person name="Liu Z."/>
            <person name="Lin R."/>
            <person name="Li E."/>
            <person name="Mao Z."/>
            <person name="Ling J."/>
            <person name="Yang Y."/>
            <person name="Yin W.B."/>
            <person name="Xie B."/>
        </authorList>
    </citation>
    <scope>NUCLEOTIDE SEQUENCE [LARGE SCALE GENOMIC DNA]</scope>
    <source>
        <strain evidence="1">170</strain>
    </source>
</reference>
<comment type="caution">
    <text evidence="1">The sequence shown here is derived from an EMBL/GenBank/DDBJ whole genome shotgun (WGS) entry which is preliminary data.</text>
</comment>
<evidence type="ECO:0000313" key="1">
    <source>
        <dbReference type="EMBL" id="OAQ63015.1"/>
    </source>
</evidence>
<accession>A0A179FBS5</accession>
<dbReference type="KEGG" id="pchm:VFPPC_16414"/>
<organism evidence="1 2">
    <name type="scientific">Pochonia chlamydosporia 170</name>
    <dbReference type="NCBI Taxonomy" id="1380566"/>
    <lineage>
        <taxon>Eukaryota</taxon>
        <taxon>Fungi</taxon>
        <taxon>Dikarya</taxon>
        <taxon>Ascomycota</taxon>
        <taxon>Pezizomycotina</taxon>
        <taxon>Sordariomycetes</taxon>
        <taxon>Hypocreomycetidae</taxon>
        <taxon>Hypocreales</taxon>
        <taxon>Clavicipitaceae</taxon>
        <taxon>Pochonia</taxon>
    </lineage>
</organism>
<protein>
    <submittedName>
        <fullName evidence="1">Uncharacterized protein</fullName>
    </submittedName>
</protein>
<proteinExistence type="predicted"/>
<name>A0A179FBS5_METCM</name>
<sequence>MGLSRAAENCGSAMTQNTADGRALGCCPASSRGAVAGSGAAEPVRTTERRLIYFERSRPQNLLRHREKFFFRAGDCLACGCRWFCASTWASSSRNRLRRAPTVESRNTHTTYFSHERMISVSFPSSAMQARLRCGDNPISGSRLSI</sequence>
<gene>
    <name evidence="1" type="ORF">VFPPC_16414</name>
</gene>
<dbReference type="GeneID" id="28858161"/>